<evidence type="ECO:0000313" key="8">
    <source>
        <dbReference type="Proteomes" id="UP000238801"/>
    </source>
</evidence>
<dbReference type="GO" id="GO:0030170">
    <property type="term" value="F:pyridoxal phosphate binding"/>
    <property type="evidence" value="ECO:0007669"/>
    <property type="project" value="InterPro"/>
</dbReference>
<dbReference type="SUPFAM" id="SSF46785">
    <property type="entry name" value="Winged helix' DNA-binding domain"/>
    <property type="match status" value="1"/>
</dbReference>
<dbReference type="OrthoDB" id="9804020at2"/>
<dbReference type="InterPro" id="IPR015421">
    <property type="entry name" value="PyrdxlP-dep_Trfase_major"/>
</dbReference>
<comment type="similarity">
    <text evidence="1">In the C-terminal section; belongs to the class-I pyridoxal-phosphate-dependent aminotransferase family.</text>
</comment>
<dbReference type="EMBL" id="PVTT01000001">
    <property type="protein sequence ID" value="PRY95197.1"/>
    <property type="molecule type" value="Genomic_DNA"/>
</dbReference>
<dbReference type="SUPFAM" id="SSF53383">
    <property type="entry name" value="PLP-dependent transferases"/>
    <property type="match status" value="1"/>
</dbReference>
<dbReference type="InterPro" id="IPR000524">
    <property type="entry name" value="Tscrpt_reg_HTH_GntR"/>
</dbReference>
<dbReference type="Proteomes" id="UP000238801">
    <property type="component" value="Unassembled WGS sequence"/>
</dbReference>
<dbReference type="CDD" id="cd00609">
    <property type="entry name" value="AAT_like"/>
    <property type="match status" value="1"/>
</dbReference>
<dbReference type="Gene3D" id="3.40.640.10">
    <property type="entry name" value="Type I PLP-dependent aspartate aminotransferase-like (Major domain)"/>
    <property type="match status" value="1"/>
</dbReference>
<keyword evidence="8" id="KW-1185">Reference proteome</keyword>
<dbReference type="PANTHER" id="PTHR46577:SF1">
    <property type="entry name" value="HTH-TYPE TRANSCRIPTIONAL REGULATORY PROTEIN GABR"/>
    <property type="match status" value="1"/>
</dbReference>
<reference evidence="7 8" key="1">
    <citation type="submission" date="2018-03" db="EMBL/GenBank/DDBJ databases">
        <title>Genomic Encyclopedia of Archaeal and Bacterial Type Strains, Phase II (KMG-II): from individual species to whole genera.</title>
        <authorList>
            <person name="Goeker M."/>
        </authorList>
    </citation>
    <scope>NUCLEOTIDE SEQUENCE [LARGE SCALE GENOMIC DNA]</scope>
    <source>
        <strain evidence="7 8">DSM 29318</strain>
    </source>
</reference>
<proteinExistence type="inferred from homology"/>
<keyword evidence="4 7" id="KW-0238">DNA-binding</keyword>
<dbReference type="RefSeq" id="WP_106159599.1">
    <property type="nucleotide sequence ID" value="NZ_PVTT01000001.1"/>
</dbReference>
<evidence type="ECO:0000256" key="3">
    <source>
        <dbReference type="ARBA" id="ARBA00023015"/>
    </source>
</evidence>
<dbReference type="InterPro" id="IPR015424">
    <property type="entry name" value="PyrdxlP-dep_Trfase"/>
</dbReference>
<protein>
    <submittedName>
        <fullName evidence="7">DNA-binding transcriptional MocR family regulator</fullName>
    </submittedName>
</protein>
<keyword evidence="2" id="KW-0663">Pyridoxal phosphate</keyword>
<name>A0A2T0X8E9_9RHOB</name>
<dbReference type="Pfam" id="PF00155">
    <property type="entry name" value="Aminotran_1_2"/>
    <property type="match status" value="1"/>
</dbReference>
<dbReference type="CDD" id="cd07377">
    <property type="entry name" value="WHTH_GntR"/>
    <property type="match status" value="1"/>
</dbReference>
<evidence type="ECO:0000256" key="5">
    <source>
        <dbReference type="ARBA" id="ARBA00023163"/>
    </source>
</evidence>
<dbReference type="PROSITE" id="PS50949">
    <property type="entry name" value="HTH_GNTR"/>
    <property type="match status" value="1"/>
</dbReference>
<dbReference type="AlphaFoldDB" id="A0A2T0X8E9"/>
<evidence type="ECO:0000256" key="4">
    <source>
        <dbReference type="ARBA" id="ARBA00023125"/>
    </source>
</evidence>
<dbReference type="InterPro" id="IPR004839">
    <property type="entry name" value="Aminotransferase_I/II_large"/>
</dbReference>
<evidence type="ECO:0000259" key="6">
    <source>
        <dbReference type="PROSITE" id="PS50949"/>
    </source>
</evidence>
<gene>
    <name evidence="7" type="ORF">BCF33_0811</name>
</gene>
<evidence type="ECO:0000256" key="1">
    <source>
        <dbReference type="ARBA" id="ARBA00005384"/>
    </source>
</evidence>
<accession>A0A2T0X8E9</accession>
<dbReference type="GO" id="GO:0003700">
    <property type="term" value="F:DNA-binding transcription factor activity"/>
    <property type="evidence" value="ECO:0007669"/>
    <property type="project" value="InterPro"/>
</dbReference>
<dbReference type="InterPro" id="IPR051446">
    <property type="entry name" value="HTH_trans_reg/aminotransferase"/>
</dbReference>
<feature type="domain" description="HTH gntR-type" evidence="6">
    <location>
        <begin position="14"/>
        <end position="82"/>
    </location>
</feature>
<organism evidence="7 8">
    <name type="scientific">Hasllibacter halocynthiae</name>
    <dbReference type="NCBI Taxonomy" id="595589"/>
    <lineage>
        <taxon>Bacteria</taxon>
        <taxon>Pseudomonadati</taxon>
        <taxon>Pseudomonadota</taxon>
        <taxon>Alphaproteobacteria</taxon>
        <taxon>Rhodobacterales</taxon>
        <taxon>Roseobacteraceae</taxon>
        <taxon>Hasllibacter</taxon>
    </lineage>
</organism>
<keyword evidence="3" id="KW-0805">Transcription regulation</keyword>
<dbReference type="GO" id="GO:0003677">
    <property type="term" value="F:DNA binding"/>
    <property type="evidence" value="ECO:0007669"/>
    <property type="project" value="UniProtKB-KW"/>
</dbReference>
<dbReference type="InterPro" id="IPR036388">
    <property type="entry name" value="WH-like_DNA-bd_sf"/>
</dbReference>
<dbReference type="Pfam" id="PF00392">
    <property type="entry name" value="GntR"/>
    <property type="match status" value="1"/>
</dbReference>
<dbReference type="Gene3D" id="1.10.10.10">
    <property type="entry name" value="Winged helix-like DNA-binding domain superfamily/Winged helix DNA-binding domain"/>
    <property type="match status" value="1"/>
</dbReference>
<sequence>MGTIWSPDLSSARGPKYAALAASIRRAIQDGQLRAGSKLPPVRSLATTLSVTPGTVARAYGTLRAEGALMGAQGSGTFVARPEDFEPSEPYLTALSEEGEVNLRTALVPDVGQGIEIAAAMRAAADVEDWARHPNRSDDAALARAILDWQPGIEIGPAEPRHVVPALGGQHAVVLVMQAALRGPRPRVVTDELAYSGFRHAAALARAEISGLPWDDHGPKPAAFDAACRLGGVQLYCTSSECHNPTTLRTTDDRRAEMVEIARRYDVQILDDDCFISGGSLAPLYRGLAPERVWHVGSLSKRVSPLLRLGFLIAPEGRQRDAVLTAQHQFFGLPRPVAATGLHLLETGAAQRVKVRVRAANRRMVAEARRAFEGCDFLSREEVPLIWLTMPRGWRASSFEAAAKARGVLVKPADLFALPDGRAPNAVRIALNGAIGPDALGESLGVLRDLLDHPPTSIEV</sequence>
<dbReference type="PANTHER" id="PTHR46577">
    <property type="entry name" value="HTH-TYPE TRANSCRIPTIONAL REGULATORY PROTEIN GABR"/>
    <property type="match status" value="1"/>
</dbReference>
<comment type="caution">
    <text evidence="7">The sequence shown here is derived from an EMBL/GenBank/DDBJ whole genome shotgun (WGS) entry which is preliminary data.</text>
</comment>
<dbReference type="InterPro" id="IPR036390">
    <property type="entry name" value="WH_DNA-bd_sf"/>
</dbReference>
<keyword evidence="5" id="KW-0804">Transcription</keyword>
<dbReference type="SMART" id="SM00345">
    <property type="entry name" value="HTH_GNTR"/>
    <property type="match status" value="1"/>
</dbReference>
<evidence type="ECO:0000313" key="7">
    <source>
        <dbReference type="EMBL" id="PRY95197.1"/>
    </source>
</evidence>
<evidence type="ECO:0000256" key="2">
    <source>
        <dbReference type="ARBA" id="ARBA00022898"/>
    </source>
</evidence>